<sequence length="364" mass="39799">MTFAHDPSHSTAVHAVTLSVRLKMTFPIAMNAKKSHNIDSESQGLPDKGQKCKGCECMVSETSSPWTDTNHAFYDLQHFIKKPAPQAPTLKYSTNKSKFANREVAMSVMGDHCRDTHRLLSDIADNDDELKNGKVTNAHYNNNIYDEMDTKPGIAHSSPPSSTAAISIKATNTGDPTPTTNPETRTKSSLRNSFPRAPSANPNRAAAIKMGITPLRATMIIPGARQSTLRLRNGVAITTVNESIGYILAVSDDKKTRTHGHTTEIGCVGYIIILSGITRSGGTPNPSFPPTEFKVDLSGKDTAPSYSNGRPGRPLSSTDIEATIERFCPDRAKIKEHGEYWGNPNMYDYPAEGQPQFYNNDLFV</sequence>
<feature type="region of interest" description="Disordered" evidence="1">
    <location>
        <begin position="151"/>
        <end position="201"/>
    </location>
</feature>
<organism evidence="2 3">
    <name type="scientific">Botryotinia calthae</name>
    <dbReference type="NCBI Taxonomy" id="38488"/>
    <lineage>
        <taxon>Eukaryota</taxon>
        <taxon>Fungi</taxon>
        <taxon>Dikarya</taxon>
        <taxon>Ascomycota</taxon>
        <taxon>Pezizomycotina</taxon>
        <taxon>Leotiomycetes</taxon>
        <taxon>Helotiales</taxon>
        <taxon>Sclerotiniaceae</taxon>
        <taxon>Botryotinia</taxon>
    </lineage>
</organism>
<name>A0A4Y8CLG1_9HELO</name>
<feature type="compositionally biased region" description="Low complexity" evidence="1">
    <location>
        <begin position="154"/>
        <end position="183"/>
    </location>
</feature>
<reference evidence="2 3" key="1">
    <citation type="submission" date="2017-11" db="EMBL/GenBank/DDBJ databases">
        <title>Comparative genomics of Botrytis spp.</title>
        <authorList>
            <person name="Valero-Jimenez C.A."/>
            <person name="Tapia P."/>
            <person name="Veloso J."/>
            <person name="Silva-Moreno E."/>
            <person name="Staats M."/>
            <person name="Valdes J.H."/>
            <person name="Van Kan J.A.L."/>
        </authorList>
    </citation>
    <scope>NUCLEOTIDE SEQUENCE [LARGE SCALE GENOMIC DNA]</scope>
    <source>
        <strain evidence="2 3">MUCL2830</strain>
    </source>
</reference>
<keyword evidence="3" id="KW-1185">Reference proteome</keyword>
<evidence type="ECO:0000313" key="2">
    <source>
        <dbReference type="EMBL" id="TEY38095.1"/>
    </source>
</evidence>
<gene>
    <name evidence="2" type="ORF">BOTCAL_0500g00040</name>
</gene>
<dbReference type="AlphaFoldDB" id="A0A4Y8CLG1"/>
<evidence type="ECO:0000313" key="3">
    <source>
        <dbReference type="Proteomes" id="UP000297299"/>
    </source>
</evidence>
<evidence type="ECO:0000256" key="1">
    <source>
        <dbReference type="SAM" id="MobiDB-lite"/>
    </source>
</evidence>
<proteinExistence type="predicted"/>
<dbReference type="EMBL" id="PHWZ01000499">
    <property type="protein sequence ID" value="TEY38095.1"/>
    <property type="molecule type" value="Genomic_DNA"/>
</dbReference>
<comment type="caution">
    <text evidence="2">The sequence shown here is derived from an EMBL/GenBank/DDBJ whole genome shotgun (WGS) entry which is preliminary data.</text>
</comment>
<feature type="region of interest" description="Disordered" evidence="1">
    <location>
        <begin position="296"/>
        <end position="319"/>
    </location>
</feature>
<dbReference type="Proteomes" id="UP000297299">
    <property type="component" value="Unassembled WGS sequence"/>
</dbReference>
<protein>
    <submittedName>
        <fullName evidence="2">Uncharacterized protein</fullName>
    </submittedName>
</protein>
<dbReference type="OrthoDB" id="3486308at2759"/>
<accession>A0A4Y8CLG1</accession>